<sequence>MFTTANQYFMDTITKRIQVIDVVRGIIMALMALDHTRDYFHIDAMTQDPTNMATTTPLLFFTRWITHYCAPTFVFLSGTSIYLQSLRKTKKELAWFLFTRGLWLVIAELTIVGFGWSFDPFFRFFFLQVMWAIGCSMIILSGLIFFNYWVLAVAGVVITLTHNLMDYTFISDPEMRTALNVFLITDFKVYSLLGTKIMIAYAVLPWTGIMLLGYAAGHWYNTKVYTPVQRRKFLVTTGCALIGLFIILRLVNSYGDFKPWQHQASEVYTFMSFLNVTKYPPSLMYACMTLGPALLLLAVLEPVHSRFTTIMNTFGRVPFFYYLLHVYVIHFLCVGLYFIEGFTFNDLFTKPMAFGFRPEEGFGLPLGYIYPLWILVLILCYYPSRWYDNYKSIHNKWWLGYI</sequence>
<dbReference type="PANTHER" id="PTHR40407">
    <property type="entry name" value="MEMBRANE PROTEIN-LIKE PROTEIN"/>
    <property type="match status" value="1"/>
</dbReference>
<feature type="transmembrane region" description="Helical" evidence="1">
    <location>
        <begin position="148"/>
        <end position="170"/>
    </location>
</feature>
<protein>
    <recommendedName>
        <fullName evidence="2">Heparan-alpha-glucosaminide N-acetyltransferase catalytic domain-containing protein</fullName>
    </recommendedName>
</protein>
<evidence type="ECO:0000256" key="1">
    <source>
        <dbReference type="SAM" id="Phobius"/>
    </source>
</evidence>
<feature type="transmembrane region" description="Helical" evidence="1">
    <location>
        <begin position="282"/>
        <end position="300"/>
    </location>
</feature>
<name>A0A0A2LZS9_9FLAO</name>
<gene>
    <name evidence="3" type="ORF">Q765_20270</name>
</gene>
<feature type="transmembrane region" description="Helical" evidence="1">
    <location>
        <begin position="95"/>
        <end position="116"/>
    </location>
</feature>
<feature type="transmembrane region" description="Helical" evidence="1">
    <location>
        <begin position="233"/>
        <end position="251"/>
    </location>
</feature>
<feature type="transmembrane region" description="Helical" evidence="1">
    <location>
        <begin position="362"/>
        <end position="382"/>
    </location>
</feature>
<evidence type="ECO:0000259" key="2">
    <source>
        <dbReference type="Pfam" id="PF07786"/>
    </source>
</evidence>
<reference evidence="3 4" key="1">
    <citation type="submission" date="2013-09" db="EMBL/GenBank/DDBJ databases">
        <authorList>
            <person name="Zeng Z."/>
            <person name="Chen C."/>
        </authorList>
    </citation>
    <scope>NUCLEOTIDE SEQUENCE [LARGE SCALE GENOMIC DNA]</scope>
    <source>
        <strain evidence="3 4">WB 3.3-2</strain>
    </source>
</reference>
<keyword evidence="1" id="KW-0472">Membrane</keyword>
<feature type="domain" description="Heparan-alpha-glucosaminide N-acetyltransferase catalytic" evidence="2">
    <location>
        <begin position="16"/>
        <end position="224"/>
    </location>
</feature>
<dbReference type="Proteomes" id="UP000030152">
    <property type="component" value="Unassembled WGS sequence"/>
</dbReference>
<dbReference type="AlphaFoldDB" id="A0A0A2LZS9"/>
<comment type="caution">
    <text evidence="3">The sequence shown here is derived from an EMBL/GenBank/DDBJ whole genome shotgun (WGS) entry which is preliminary data.</text>
</comment>
<keyword evidence="4" id="KW-1185">Reference proteome</keyword>
<feature type="transmembrane region" description="Helical" evidence="1">
    <location>
        <begin position="320"/>
        <end position="342"/>
    </location>
</feature>
<evidence type="ECO:0000313" key="4">
    <source>
        <dbReference type="Proteomes" id="UP000030152"/>
    </source>
</evidence>
<dbReference type="eggNOG" id="COG3503">
    <property type="taxonomic scope" value="Bacteria"/>
</dbReference>
<organism evidence="3 4">
    <name type="scientific">Flavobacterium rivuli WB 3.3-2 = DSM 21788</name>
    <dbReference type="NCBI Taxonomy" id="1121895"/>
    <lineage>
        <taxon>Bacteria</taxon>
        <taxon>Pseudomonadati</taxon>
        <taxon>Bacteroidota</taxon>
        <taxon>Flavobacteriia</taxon>
        <taxon>Flavobacteriales</taxon>
        <taxon>Flavobacteriaceae</taxon>
        <taxon>Flavobacterium</taxon>
    </lineage>
</organism>
<keyword evidence="1" id="KW-1133">Transmembrane helix</keyword>
<dbReference type="PANTHER" id="PTHR40407:SF1">
    <property type="entry name" value="HEPARAN-ALPHA-GLUCOSAMINIDE N-ACETYLTRANSFERASE CATALYTIC DOMAIN-CONTAINING PROTEIN"/>
    <property type="match status" value="1"/>
</dbReference>
<evidence type="ECO:0000313" key="3">
    <source>
        <dbReference type="EMBL" id="KGO84688.1"/>
    </source>
</evidence>
<dbReference type="STRING" id="1121895.GCA_000378485_03406"/>
<dbReference type="EMBL" id="JRLX01000041">
    <property type="protein sequence ID" value="KGO84688.1"/>
    <property type="molecule type" value="Genomic_DNA"/>
</dbReference>
<feature type="transmembrane region" description="Helical" evidence="1">
    <location>
        <begin position="65"/>
        <end position="83"/>
    </location>
</feature>
<feature type="transmembrane region" description="Helical" evidence="1">
    <location>
        <begin position="122"/>
        <end position="141"/>
    </location>
</feature>
<accession>A0A0A2LZS9</accession>
<keyword evidence="1" id="KW-0812">Transmembrane</keyword>
<feature type="transmembrane region" description="Helical" evidence="1">
    <location>
        <begin position="190"/>
        <end position="212"/>
    </location>
</feature>
<dbReference type="Pfam" id="PF07786">
    <property type="entry name" value="HGSNAT_cat"/>
    <property type="match status" value="1"/>
</dbReference>
<dbReference type="InterPro" id="IPR012429">
    <property type="entry name" value="HGSNAT_cat"/>
</dbReference>
<proteinExistence type="predicted"/>